<dbReference type="RefSeq" id="WP_115184210.1">
    <property type="nucleotide sequence ID" value="NZ_CAMKUF010000001.1"/>
</dbReference>
<dbReference type="InterPro" id="IPR045566">
    <property type="entry name" value="SegE-like_GIY-YIG"/>
</dbReference>
<dbReference type="Proteomes" id="UP000255529">
    <property type="component" value="Unassembled WGS sequence"/>
</dbReference>
<organism evidence="2 3">
    <name type="scientific">Serratia quinivorans</name>
    <dbReference type="NCBI Taxonomy" id="137545"/>
    <lineage>
        <taxon>Bacteria</taxon>
        <taxon>Pseudomonadati</taxon>
        <taxon>Pseudomonadota</taxon>
        <taxon>Gammaproteobacteria</taxon>
        <taxon>Enterobacterales</taxon>
        <taxon>Yersiniaceae</taxon>
        <taxon>Serratia</taxon>
    </lineage>
</organism>
<gene>
    <name evidence="2" type="ORF">NCTC11544_04209</name>
</gene>
<protein>
    <recommendedName>
        <fullName evidence="1">Putative endonuclease SegE-like GIY-YIG domain-containing protein</fullName>
    </recommendedName>
</protein>
<evidence type="ECO:0000313" key="2">
    <source>
        <dbReference type="EMBL" id="SUI80872.1"/>
    </source>
</evidence>
<accession>A0A380AIK9</accession>
<reference evidence="2 3" key="1">
    <citation type="submission" date="2018-06" db="EMBL/GenBank/DDBJ databases">
        <authorList>
            <consortium name="Pathogen Informatics"/>
            <person name="Doyle S."/>
        </authorList>
    </citation>
    <scope>NUCLEOTIDE SEQUENCE [LARGE SCALE GENOMIC DNA]</scope>
    <source>
        <strain evidence="2 3">NCTC11544</strain>
    </source>
</reference>
<feature type="domain" description="Putative endonuclease SegE-like GIY-YIG" evidence="1">
    <location>
        <begin position="8"/>
        <end position="105"/>
    </location>
</feature>
<sequence>MNNNDSGWTMFNPDFSIDDVPESAAFVYLIQFLGTGEYYIGVKQTYKGLKDIKKRSNDTKDSNWPIYTSSSKVVNQYINDGLKYSKQILWCFPTVHRLLYCETALISLFGTQWQCLNKAIMTKSRLHKDNGEQFKIIQEIVGWLS</sequence>
<dbReference type="Pfam" id="PF19835">
    <property type="entry name" value="SegE_GIY-YIG"/>
    <property type="match status" value="1"/>
</dbReference>
<dbReference type="EMBL" id="UGYN01000002">
    <property type="protein sequence ID" value="SUI80872.1"/>
    <property type="molecule type" value="Genomic_DNA"/>
</dbReference>
<evidence type="ECO:0000313" key="3">
    <source>
        <dbReference type="Proteomes" id="UP000255529"/>
    </source>
</evidence>
<evidence type="ECO:0000259" key="1">
    <source>
        <dbReference type="Pfam" id="PF19835"/>
    </source>
</evidence>
<name>A0A380AIK9_9GAMM</name>
<proteinExistence type="predicted"/>
<dbReference type="AlphaFoldDB" id="A0A380AIK9"/>